<dbReference type="Proteomes" id="UP000887565">
    <property type="component" value="Unplaced"/>
</dbReference>
<sequence>MEITIHLLSNDRCSDNRNSTLNSKNNFGENERSISNGISVDGQYANLCGTMKIRLLSGIYKNLVVEYCKFIGFLDCCQFSYMITHPREKSVLIDPPYDLHEIL</sequence>
<reference evidence="2" key="1">
    <citation type="submission" date="2022-11" db="UniProtKB">
        <authorList>
            <consortium name="WormBaseParasite"/>
        </authorList>
    </citation>
    <scope>IDENTIFICATION</scope>
</reference>
<evidence type="ECO:0000313" key="2">
    <source>
        <dbReference type="WBParaSite" id="nRc.2.0.1.t09696-RA"/>
    </source>
</evidence>
<organism evidence="1 2">
    <name type="scientific">Romanomermis culicivorax</name>
    <name type="common">Nematode worm</name>
    <dbReference type="NCBI Taxonomy" id="13658"/>
    <lineage>
        <taxon>Eukaryota</taxon>
        <taxon>Metazoa</taxon>
        <taxon>Ecdysozoa</taxon>
        <taxon>Nematoda</taxon>
        <taxon>Enoplea</taxon>
        <taxon>Dorylaimia</taxon>
        <taxon>Mermithida</taxon>
        <taxon>Mermithoidea</taxon>
        <taxon>Mermithidae</taxon>
        <taxon>Romanomermis</taxon>
    </lineage>
</organism>
<dbReference type="WBParaSite" id="nRc.2.0.1.t09696-RA">
    <property type="protein sequence ID" value="nRc.2.0.1.t09696-RA"/>
    <property type="gene ID" value="nRc.2.0.1.g09696"/>
</dbReference>
<accession>A0A915I748</accession>
<name>A0A915I748_ROMCU</name>
<evidence type="ECO:0000313" key="1">
    <source>
        <dbReference type="Proteomes" id="UP000887565"/>
    </source>
</evidence>
<protein>
    <submittedName>
        <fullName evidence="2">Uncharacterized protein</fullName>
    </submittedName>
</protein>
<dbReference type="AlphaFoldDB" id="A0A915I748"/>
<keyword evidence="1" id="KW-1185">Reference proteome</keyword>
<proteinExistence type="predicted"/>